<comment type="similarity">
    <text evidence="1">Belongs to the short-chain dehydrogenases/reductases (SDR) family.</text>
</comment>
<dbReference type="InterPro" id="IPR057313">
    <property type="entry name" value="Maqu_2507-like"/>
</dbReference>
<dbReference type="Proteomes" id="UP000192342">
    <property type="component" value="Unassembled WGS sequence"/>
</dbReference>
<dbReference type="PANTHER" id="PTHR44196">
    <property type="entry name" value="DEHYDROGENASE/REDUCTASE SDR FAMILY MEMBER 7B"/>
    <property type="match status" value="1"/>
</dbReference>
<dbReference type="SUPFAM" id="SSF51735">
    <property type="entry name" value="NAD(P)-binding Rossmann-fold domains"/>
    <property type="match status" value="2"/>
</dbReference>
<dbReference type="CDD" id="cd05263">
    <property type="entry name" value="MupV_like_SDR_e"/>
    <property type="match status" value="1"/>
</dbReference>
<evidence type="ECO:0000256" key="2">
    <source>
        <dbReference type="ARBA" id="ARBA00023002"/>
    </source>
</evidence>
<evidence type="ECO:0000256" key="1">
    <source>
        <dbReference type="ARBA" id="ARBA00006484"/>
    </source>
</evidence>
<keyword evidence="5" id="KW-1185">Reference proteome</keyword>
<evidence type="ECO:0000259" key="3">
    <source>
        <dbReference type="Pfam" id="PF07993"/>
    </source>
</evidence>
<name>A0A1Y1SIJ0_9GAMM</name>
<dbReference type="AlphaFoldDB" id="A0A1Y1SIJ0"/>
<dbReference type="STRING" id="1317117.ATO7_06430"/>
<dbReference type="Pfam" id="PF00106">
    <property type="entry name" value="adh_short"/>
    <property type="match status" value="1"/>
</dbReference>
<dbReference type="InterPro" id="IPR020904">
    <property type="entry name" value="Sc_DH/Rdtase_CS"/>
</dbReference>
<dbReference type="FunFam" id="3.40.50.720:FF:000084">
    <property type="entry name" value="Short-chain dehydrogenase reductase"/>
    <property type="match status" value="1"/>
</dbReference>
<gene>
    <name evidence="4" type="ORF">ATO7_06430</name>
</gene>
<dbReference type="Pfam" id="PF07993">
    <property type="entry name" value="NAD_binding_4"/>
    <property type="match status" value="1"/>
</dbReference>
<evidence type="ECO:0000313" key="4">
    <source>
        <dbReference type="EMBL" id="ORE89495.1"/>
    </source>
</evidence>
<dbReference type="PRINTS" id="PR00081">
    <property type="entry name" value="GDHRDH"/>
</dbReference>
<dbReference type="PANTHER" id="PTHR44196:SF1">
    <property type="entry name" value="DEHYDROGENASE_REDUCTASE SDR FAMILY MEMBER 7B"/>
    <property type="match status" value="1"/>
</dbReference>
<dbReference type="InterPro" id="IPR013120">
    <property type="entry name" value="FAR_NAD-bd"/>
</dbReference>
<dbReference type="PROSITE" id="PS00061">
    <property type="entry name" value="ADH_SHORT"/>
    <property type="match status" value="1"/>
</dbReference>
<dbReference type="InterPro" id="IPR036291">
    <property type="entry name" value="NAD(P)-bd_dom_sf"/>
</dbReference>
<reference evidence="4 5" key="1">
    <citation type="submission" date="2013-04" db="EMBL/GenBank/DDBJ databases">
        <title>Oceanococcus atlanticus 22II-S10r2 Genome Sequencing.</title>
        <authorList>
            <person name="Lai Q."/>
            <person name="Li G."/>
            <person name="Shao Z."/>
        </authorList>
    </citation>
    <scope>NUCLEOTIDE SEQUENCE [LARGE SCALE GENOMIC DNA]</scope>
    <source>
        <strain evidence="4 5">22II-S10r2</strain>
    </source>
</reference>
<evidence type="ECO:0000313" key="5">
    <source>
        <dbReference type="Proteomes" id="UP000192342"/>
    </source>
</evidence>
<comment type="caution">
    <text evidence="4">The sequence shown here is derived from an EMBL/GenBank/DDBJ whole genome shotgun (WGS) entry which is preliminary data.</text>
</comment>
<accession>A0A1Y1SIJ0</accession>
<feature type="domain" description="Thioester reductase (TE)" evidence="3">
    <location>
        <begin position="12"/>
        <end position="243"/>
    </location>
</feature>
<dbReference type="PRINTS" id="PR00080">
    <property type="entry name" value="SDRFAMILY"/>
</dbReference>
<protein>
    <submittedName>
        <fullName evidence="4">Short chain dehydrogenase</fullName>
    </submittedName>
</protein>
<dbReference type="EMBL" id="AQQV01000001">
    <property type="protein sequence ID" value="ORE89495.1"/>
    <property type="molecule type" value="Genomic_DNA"/>
</dbReference>
<dbReference type="NCBIfam" id="NF005539">
    <property type="entry name" value="PRK07201.1"/>
    <property type="match status" value="1"/>
</dbReference>
<keyword evidence="2" id="KW-0560">Oxidoreductase</keyword>
<proteinExistence type="inferred from homology"/>
<dbReference type="Gene3D" id="3.40.50.720">
    <property type="entry name" value="NAD(P)-binding Rossmann-like Domain"/>
    <property type="match status" value="2"/>
</dbReference>
<dbReference type="GO" id="GO:0016020">
    <property type="term" value="C:membrane"/>
    <property type="evidence" value="ECO:0007669"/>
    <property type="project" value="TreeGrafter"/>
</dbReference>
<sequence length="668" mass="74023">MLFMGDDMNYFVTGATGFIGRFVVERLLRREDATVYVLIRESSRDKFEALKQRLGANDKQLIAVWGDITQAGLTDAATTKKLKGKIDHLFHLAAVYDMNMDDETGDRINNEGTRNVVEFANALGGKVCLQHVSSVAVAGGQWVGNFTEKMFDEGQDTSHPYFRTKFQSEAIVREECQVPWRVYRPGMVVGCSETGEMDKIDGPYYMFPLIKQIRNKVPKWLPLLGLEGGKMPLAPVDYVADAMIEIAHQQGQDGKAFCLIQKPQDSMGRMLEIMFDAAHGPGFARKYPLPELPAVVPGALKETRKVLPLDMAAKQMSRAVGIPLSALGYVRNKAVFDDSQTREALKDTEIRCPQLKDYADKLWTYWETHMDYPRADRRNVARLGGKVVLITGASSGIGLEAAKRFASNGATVVMVARSLDKLEAVAETIRSKGGDARYYSCDLNNLDAIDELSAQVLKDLGRVDILINNAGRSIRRAVLESLDRFHDFERTMQLNYFGCIRLIMNLLPSMVEHNGGQVINISSIGCLSNAARFSAYVASKSALDAYSRCLSAEVKQHNIDISTIYMPLVRTPMIAPTKLYDYAPAWSVDDAADLVLSAAVDRKKRVKTVLGQAAELSYALWPRLNDSVLSRAFQLFPSSTAAKGGGKPEEKLSREGMALAYLLRGSHL</sequence>
<organism evidence="4 5">
    <name type="scientific">Oceanococcus atlanticus</name>
    <dbReference type="NCBI Taxonomy" id="1317117"/>
    <lineage>
        <taxon>Bacteria</taxon>
        <taxon>Pseudomonadati</taxon>
        <taxon>Pseudomonadota</taxon>
        <taxon>Gammaproteobacteria</taxon>
        <taxon>Chromatiales</taxon>
        <taxon>Oceanococcaceae</taxon>
        <taxon>Oceanococcus</taxon>
    </lineage>
</organism>
<dbReference type="CDD" id="cd05233">
    <property type="entry name" value="SDR_c"/>
    <property type="match status" value="1"/>
</dbReference>
<dbReference type="GO" id="GO:0016491">
    <property type="term" value="F:oxidoreductase activity"/>
    <property type="evidence" value="ECO:0007669"/>
    <property type="project" value="UniProtKB-KW"/>
</dbReference>
<dbReference type="InterPro" id="IPR002347">
    <property type="entry name" value="SDR_fam"/>
</dbReference>